<name>W7TEY0_9STRA</name>
<proteinExistence type="predicted"/>
<gene>
    <name evidence="1" type="ORF">Naga_100359g4</name>
</gene>
<evidence type="ECO:0000313" key="2">
    <source>
        <dbReference type="Proteomes" id="UP000019335"/>
    </source>
</evidence>
<accession>W7TEY0</accession>
<dbReference type="EMBL" id="AZIL01000922">
    <property type="protein sequence ID" value="EWM25560.1"/>
    <property type="molecule type" value="Genomic_DNA"/>
</dbReference>
<evidence type="ECO:0000313" key="1">
    <source>
        <dbReference type="EMBL" id="EWM25560.1"/>
    </source>
</evidence>
<sequence>MHFFHVHASEGGMPGIGTTFSSLERVNEADRGILGSLRTQTHKQTNTLLQCDGNGEWKAVIFPSLASSLSRVRIAFFDISIL</sequence>
<comment type="caution">
    <text evidence="1">The sequence shown here is derived from an EMBL/GenBank/DDBJ whole genome shotgun (WGS) entry which is preliminary data.</text>
</comment>
<organism evidence="1 2">
    <name type="scientific">Nannochloropsis gaditana</name>
    <dbReference type="NCBI Taxonomy" id="72520"/>
    <lineage>
        <taxon>Eukaryota</taxon>
        <taxon>Sar</taxon>
        <taxon>Stramenopiles</taxon>
        <taxon>Ochrophyta</taxon>
        <taxon>Eustigmatophyceae</taxon>
        <taxon>Eustigmatales</taxon>
        <taxon>Monodopsidaceae</taxon>
        <taxon>Nannochloropsis</taxon>
    </lineage>
</organism>
<dbReference type="AlphaFoldDB" id="W7TEY0"/>
<keyword evidence="2" id="KW-1185">Reference proteome</keyword>
<dbReference type="Proteomes" id="UP000019335">
    <property type="component" value="Chromosome 11"/>
</dbReference>
<reference evidence="1 2" key="1">
    <citation type="journal article" date="2014" name="Mol. Plant">
        <title>Chromosome Scale Genome Assembly and Transcriptome Profiling of Nannochloropsis gaditana in Nitrogen Depletion.</title>
        <authorList>
            <person name="Corteggiani Carpinelli E."/>
            <person name="Telatin A."/>
            <person name="Vitulo N."/>
            <person name="Forcato C."/>
            <person name="D'Angelo M."/>
            <person name="Schiavon R."/>
            <person name="Vezzi A."/>
            <person name="Giacometti G.M."/>
            <person name="Morosinotto T."/>
            <person name="Valle G."/>
        </authorList>
    </citation>
    <scope>NUCLEOTIDE SEQUENCE [LARGE SCALE GENOMIC DNA]</scope>
    <source>
        <strain evidence="1 2">B-31</strain>
    </source>
</reference>
<protein>
    <submittedName>
        <fullName evidence="1">Uncharacterized protein</fullName>
    </submittedName>
</protein>